<keyword evidence="1" id="KW-0802">TPR repeat</keyword>
<protein>
    <recommendedName>
        <fullName evidence="3">RNA-polymerase II-associated protein 3-like C-terminal domain-containing protein</fullName>
    </recommendedName>
</protein>
<feature type="repeat" description="TPR" evidence="1">
    <location>
        <begin position="150"/>
        <end position="183"/>
    </location>
</feature>
<feature type="domain" description="RNA-polymerase II-associated protein 3-like C-terminal" evidence="3">
    <location>
        <begin position="338"/>
        <end position="427"/>
    </location>
</feature>
<dbReference type="PROSITE" id="PS50005">
    <property type="entry name" value="TPR"/>
    <property type="match status" value="2"/>
</dbReference>
<feature type="region of interest" description="Disordered" evidence="2">
    <location>
        <begin position="276"/>
        <end position="317"/>
    </location>
</feature>
<dbReference type="Proteomes" id="UP001154282">
    <property type="component" value="Unassembled WGS sequence"/>
</dbReference>
<dbReference type="PANTHER" id="PTHR47329:SF1">
    <property type="entry name" value="OS05G0129900 PROTEIN"/>
    <property type="match status" value="1"/>
</dbReference>
<sequence length="461" mass="50981">MAGASQKHGRDQPVDFQGFLNDLQDWELNVKDKDKKMKSSPASDKKNYAADSSRRTISRGLFDYSRSIGSIGRISNDEDAVDATSEKELGNEYFKQKKFAEAIDCYSRSIALSPTAVAYANRAMGYIKLKRFQEAEDDCAEALNLDDRYIKAYSRRATARKELGKLKESMEDSDFALRLEPNNQEIKKQYDEAKSLYENKLFQNLSGGSKASTKSAAKLGRSDIKVNGDGDASVTVSRLSQAGSAAVRIDGIKENGGGDLGTKALSIEELETISTVTSSRAERQHVNKPQAPAGPSSSSEQVQNRSKNEKQELKPSVHELASRAATLAVAEAAKNITPPTSAYQFEVSWRRFSGDRALQAHLLKITPPGALPQIFKNALTAPMLIDIIKCISTFFKDNIDLAVKYLENLTKVPRFSMLIISLSTPDKTDLHKMWDEVFCSEATPIEYVEILDNLRSAYCIG</sequence>
<evidence type="ECO:0000256" key="2">
    <source>
        <dbReference type="SAM" id="MobiDB-lite"/>
    </source>
</evidence>
<dbReference type="SUPFAM" id="SSF48452">
    <property type="entry name" value="TPR-like"/>
    <property type="match status" value="1"/>
</dbReference>
<dbReference type="InterPro" id="IPR019734">
    <property type="entry name" value="TPR_rpt"/>
</dbReference>
<feature type="compositionally biased region" description="Basic and acidic residues" evidence="2">
    <location>
        <begin position="306"/>
        <end position="317"/>
    </location>
</feature>
<dbReference type="AlphaFoldDB" id="A0AAV0H8W6"/>
<comment type="caution">
    <text evidence="4">The sequence shown here is derived from an EMBL/GenBank/DDBJ whole genome shotgun (WGS) entry which is preliminary data.</text>
</comment>
<organism evidence="4 5">
    <name type="scientific">Linum tenue</name>
    <dbReference type="NCBI Taxonomy" id="586396"/>
    <lineage>
        <taxon>Eukaryota</taxon>
        <taxon>Viridiplantae</taxon>
        <taxon>Streptophyta</taxon>
        <taxon>Embryophyta</taxon>
        <taxon>Tracheophyta</taxon>
        <taxon>Spermatophyta</taxon>
        <taxon>Magnoliopsida</taxon>
        <taxon>eudicotyledons</taxon>
        <taxon>Gunneridae</taxon>
        <taxon>Pentapetalae</taxon>
        <taxon>rosids</taxon>
        <taxon>fabids</taxon>
        <taxon>Malpighiales</taxon>
        <taxon>Linaceae</taxon>
        <taxon>Linum</taxon>
    </lineage>
</organism>
<dbReference type="Pfam" id="PF00515">
    <property type="entry name" value="TPR_1"/>
    <property type="match status" value="1"/>
</dbReference>
<reference evidence="4" key="1">
    <citation type="submission" date="2022-08" db="EMBL/GenBank/DDBJ databases">
        <authorList>
            <person name="Gutierrez-Valencia J."/>
        </authorList>
    </citation>
    <scope>NUCLEOTIDE SEQUENCE</scope>
</reference>
<proteinExistence type="predicted"/>
<name>A0AAV0H8W6_9ROSI</name>
<dbReference type="PANTHER" id="PTHR47329">
    <property type="entry name" value="OS05G0129900 PROTEIN"/>
    <property type="match status" value="1"/>
</dbReference>
<dbReference type="Gene3D" id="1.25.40.10">
    <property type="entry name" value="Tetratricopeptide repeat domain"/>
    <property type="match status" value="1"/>
</dbReference>
<dbReference type="InterPro" id="IPR011990">
    <property type="entry name" value="TPR-like_helical_dom_sf"/>
</dbReference>
<dbReference type="Pfam" id="PF13877">
    <property type="entry name" value="RPAP3_C"/>
    <property type="match status" value="1"/>
</dbReference>
<feature type="region of interest" description="Disordered" evidence="2">
    <location>
        <begin position="31"/>
        <end position="53"/>
    </location>
</feature>
<evidence type="ECO:0000259" key="3">
    <source>
        <dbReference type="Pfam" id="PF13877"/>
    </source>
</evidence>
<dbReference type="Pfam" id="PF13181">
    <property type="entry name" value="TPR_8"/>
    <property type="match status" value="1"/>
</dbReference>
<evidence type="ECO:0000313" key="4">
    <source>
        <dbReference type="EMBL" id="CAI0381741.1"/>
    </source>
</evidence>
<evidence type="ECO:0000313" key="5">
    <source>
        <dbReference type="Proteomes" id="UP001154282"/>
    </source>
</evidence>
<gene>
    <name evidence="4" type="ORF">LITE_LOCUS3279</name>
</gene>
<keyword evidence="5" id="KW-1185">Reference proteome</keyword>
<feature type="compositionally biased region" description="Polar residues" evidence="2">
    <location>
        <begin position="295"/>
        <end position="305"/>
    </location>
</feature>
<accession>A0AAV0H8W6</accession>
<dbReference type="SMART" id="SM00028">
    <property type="entry name" value="TPR"/>
    <property type="match status" value="3"/>
</dbReference>
<dbReference type="InterPro" id="IPR025986">
    <property type="entry name" value="RPAP3-like_C"/>
</dbReference>
<feature type="repeat" description="TPR" evidence="1">
    <location>
        <begin position="83"/>
        <end position="116"/>
    </location>
</feature>
<evidence type="ECO:0000256" key="1">
    <source>
        <dbReference type="PROSITE-ProRule" id="PRU00339"/>
    </source>
</evidence>
<dbReference type="EMBL" id="CAMGYJ010000002">
    <property type="protein sequence ID" value="CAI0381741.1"/>
    <property type="molecule type" value="Genomic_DNA"/>
</dbReference>